<gene>
    <name evidence="2" type="ORF">PBS001_LOCUS6696</name>
    <name evidence="1" type="ORF">PBS003_LOCUS5587</name>
</gene>
<evidence type="ECO:0000313" key="1">
    <source>
        <dbReference type="EMBL" id="CAH0478910.1"/>
    </source>
</evidence>
<evidence type="ECO:0000313" key="4">
    <source>
        <dbReference type="Proteomes" id="UP001160483"/>
    </source>
</evidence>
<protein>
    <recommendedName>
        <fullName evidence="5">FYVE-type domain-containing protein</fullName>
    </recommendedName>
</protein>
<dbReference type="Proteomes" id="UP001158986">
    <property type="component" value="Unassembled WGS sequence"/>
</dbReference>
<dbReference type="PANTHER" id="PTHR13510:SF44">
    <property type="entry name" value="RABENOSYN-5"/>
    <property type="match status" value="1"/>
</dbReference>
<evidence type="ECO:0008006" key="5">
    <source>
        <dbReference type="Google" id="ProtNLM"/>
    </source>
</evidence>
<proteinExistence type="predicted"/>
<dbReference type="PANTHER" id="PTHR13510">
    <property type="entry name" value="FYVE-FINGER-CONTAINING RAB5 EFFECTOR PROTEIN RABENOSYN-5-RELATED"/>
    <property type="match status" value="1"/>
</dbReference>
<comment type="caution">
    <text evidence="1">The sequence shown here is derived from an EMBL/GenBank/DDBJ whole genome shotgun (WGS) entry which is preliminary data.</text>
</comment>
<reference evidence="1 3" key="1">
    <citation type="submission" date="2021-11" db="EMBL/GenBank/DDBJ databases">
        <authorList>
            <person name="Islam A."/>
            <person name="Islam S."/>
            <person name="Flora M.S."/>
            <person name="Rahman M."/>
            <person name="Ziaur R.M."/>
            <person name="Epstein J.H."/>
            <person name="Hassan M."/>
            <person name="Klassen M."/>
            <person name="Woodard K."/>
            <person name="Webb A."/>
            <person name="Webby R.J."/>
            <person name="El Zowalaty M.E."/>
        </authorList>
    </citation>
    <scope>NUCLEOTIDE SEQUENCE</scope>
    <source>
        <strain evidence="2">Pbs1</strain>
        <strain evidence="1">Pbs3</strain>
    </source>
</reference>
<accession>A0AAU9L019</accession>
<evidence type="ECO:0000313" key="2">
    <source>
        <dbReference type="EMBL" id="CAH0520203.1"/>
    </source>
</evidence>
<dbReference type="EMBL" id="CAKLCB010000336">
    <property type="protein sequence ID" value="CAH0520203.1"/>
    <property type="molecule type" value="Genomic_DNA"/>
</dbReference>
<dbReference type="InterPro" id="IPR052727">
    <property type="entry name" value="Rab4/Rab5_effector"/>
</dbReference>
<name>A0AAU9L019_9STRA</name>
<dbReference type="AlphaFoldDB" id="A0AAU9L019"/>
<keyword evidence="3" id="KW-1185">Reference proteome</keyword>
<sequence length="420" mass="47507">MSKDEVMAQELPTLELSSQDMKTILELSVSLLETNLLQQKQLNLTRDGFPDSRRWREIQRKDGIRVFKESQRQKVKISSGNCAPCVRTEEIELDESDMLSLLMLGTIAGNLNDVMYASIATSTDSMRARSKFTRDGIVSSKVLSCVESPSMDDPFHTLNITWRYYSLSEPRDYTCIEATGVVSNDYGERVGFHLIHSLDFAQLPTFQHYGVERANMSVCTFFRRKSTTLVDCYTRGYFDFHTMNRLLNNISLHTVSTQWLSMARYVDCAQMKKLVWWMRMRTGRDSFASNSHSSSSSTSTGGIAVIRQNSRPRIQSGTRCRVCNLSVGGFLRSRPRVCACCAEWTCKRCYVKKKVCVVSSHHKSKVNETKLVFCAHCVAEASKSDASLILREELMGDSSSCTGRATLEITDMLEECSLLS</sequence>
<evidence type="ECO:0000313" key="3">
    <source>
        <dbReference type="Proteomes" id="UP001158986"/>
    </source>
</evidence>
<organism evidence="1 4">
    <name type="scientific">Peronospora belbahrii</name>
    <dbReference type="NCBI Taxonomy" id="622444"/>
    <lineage>
        <taxon>Eukaryota</taxon>
        <taxon>Sar</taxon>
        <taxon>Stramenopiles</taxon>
        <taxon>Oomycota</taxon>
        <taxon>Peronosporomycetes</taxon>
        <taxon>Peronosporales</taxon>
        <taxon>Peronosporaceae</taxon>
        <taxon>Peronospora</taxon>
    </lineage>
</organism>
<dbReference type="EMBL" id="CAKKTJ010000281">
    <property type="protein sequence ID" value="CAH0478910.1"/>
    <property type="molecule type" value="Genomic_DNA"/>
</dbReference>
<dbReference type="Proteomes" id="UP001160483">
    <property type="component" value="Unassembled WGS sequence"/>
</dbReference>